<dbReference type="InterPro" id="IPR010987">
    <property type="entry name" value="Glutathione-S-Trfase_C-like"/>
</dbReference>
<evidence type="ECO:0000256" key="3">
    <source>
        <dbReference type="ARBA" id="ARBA00022768"/>
    </source>
</evidence>
<evidence type="ECO:0000256" key="4">
    <source>
        <dbReference type="ARBA" id="ARBA00022917"/>
    </source>
</evidence>
<dbReference type="InterPro" id="IPR036249">
    <property type="entry name" value="Thioredoxin-like_sf"/>
</dbReference>
<feature type="domain" description="GST C-terminal" evidence="8">
    <location>
        <begin position="81"/>
        <end position="215"/>
    </location>
</feature>
<keyword evidence="4 5" id="KW-0648">Protein biosynthesis</keyword>
<dbReference type="SUPFAM" id="SSF89942">
    <property type="entry name" value="eEF1-gamma domain"/>
    <property type="match status" value="1"/>
</dbReference>
<dbReference type="Gene3D" id="3.30.70.1010">
    <property type="entry name" value="Translation elongation factor EF1B, gamma chain, conserved domain"/>
    <property type="match status" value="1"/>
</dbReference>
<dbReference type="Gene3D" id="1.20.1050.10">
    <property type="match status" value="1"/>
</dbReference>
<evidence type="ECO:0000313" key="11">
    <source>
        <dbReference type="WBParaSite" id="HNAJ_0000724501-mRNA-1"/>
    </source>
</evidence>
<evidence type="ECO:0000313" key="10">
    <source>
        <dbReference type="Proteomes" id="UP000278807"/>
    </source>
</evidence>
<dbReference type="STRING" id="102285.A0A0R3TJI6"/>
<dbReference type="PROSITE" id="PS50405">
    <property type="entry name" value="GST_CTER"/>
    <property type="match status" value="1"/>
</dbReference>
<comment type="subunit">
    <text evidence="2">Homodimer.</text>
</comment>
<accession>A0A0R3TJI6</accession>
<evidence type="ECO:0000259" key="8">
    <source>
        <dbReference type="PROSITE" id="PS50405"/>
    </source>
</evidence>
<dbReference type="InterPro" id="IPR036433">
    <property type="entry name" value="EF1B_G_C_sf"/>
</dbReference>
<evidence type="ECO:0000256" key="6">
    <source>
        <dbReference type="SAM" id="MobiDB-lite"/>
    </source>
</evidence>
<reference evidence="9 10" key="2">
    <citation type="submission" date="2018-11" db="EMBL/GenBank/DDBJ databases">
        <authorList>
            <consortium name="Pathogen Informatics"/>
        </authorList>
    </citation>
    <scope>NUCLEOTIDE SEQUENCE [LARGE SCALE GENOMIC DNA]</scope>
</reference>
<reference evidence="11" key="1">
    <citation type="submission" date="2017-02" db="UniProtKB">
        <authorList>
            <consortium name="WormBaseParasite"/>
        </authorList>
    </citation>
    <scope>IDENTIFICATION</scope>
</reference>
<evidence type="ECO:0000256" key="2">
    <source>
        <dbReference type="ARBA" id="ARBA00011738"/>
    </source>
</evidence>
<dbReference type="AlphaFoldDB" id="A0A0R3TJI6"/>
<dbReference type="GO" id="GO:0005737">
    <property type="term" value="C:cytoplasm"/>
    <property type="evidence" value="ECO:0007669"/>
    <property type="project" value="TreeGrafter"/>
</dbReference>
<dbReference type="SUPFAM" id="SSF47616">
    <property type="entry name" value="GST C-terminal domain-like"/>
    <property type="match status" value="1"/>
</dbReference>
<dbReference type="Gene3D" id="3.40.30.10">
    <property type="entry name" value="Glutaredoxin"/>
    <property type="match status" value="1"/>
</dbReference>
<evidence type="ECO:0000259" key="7">
    <source>
        <dbReference type="PROSITE" id="PS50040"/>
    </source>
</evidence>
<dbReference type="PANTHER" id="PTHR43986">
    <property type="entry name" value="ELONGATION FACTOR 1-GAMMA"/>
    <property type="match status" value="1"/>
</dbReference>
<dbReference type="OrthoDB" id="249703at2759"/>
<dbReference type="GO" id="GO:0003746">
    <property type="term" value="F:translation elongation factor activity"/>
    <property type="evidence" value="ECO:0007669"/>
    <property type="project" value="UniProtKB-UniRule"/>
</dbReference>
<protein>
    <submittedName>
        <fullName evidence="11">Elongation factor 1-gamma</fullName>
    </submittedName>
</protein>
<dbReference type="InterPro" id="IPR004046">
    <property type="entry name" value="GST_C"/>
</dbReference>
<keyword evidence="3 5" id="KW-0251">Elongation factor</keyword>
<evidence type="ECO:0000256" key="5">
    <source>
        <dbReference type="PROSITE-ProRule" id="PRU00519"/>
    </source>
</evidence>
<evidence type="ECO:0000256" key="1">
    <source>
        <dbReference type="ARBA" id="ARBA00005861"/>
    </source>
</evidence>
<comment type="similarity">
    <text evidence="1">Belongs to the GST superfamily. Mu family.</text>
</comment>
<feature type="region of interest" description="Disordered" evidence="6">
    <location>
        <begin position="213"/>
        <end position="266"/>
    </location>
</feature>
<keyword evidence="10" id="KW-1185">Reference proteome</keyword>
<dbReference type="GO" id="GO:0005634">
    <property type="term" value="C:nucleus"/>
    <property type="evidence" value="ECO:0007669"/>
    <property type="project" value="TreeGrafter"/>
</dbReference>
<dbReference type="Proteomes" id="UP000278807">
    <property type="component" value="Unassembled WGS sequence"/>
</dbReference>
<dbReference type="PANTHER" id="PTHR43986:SF1">
    <property type="entry name" value="ELONGATION FACTOR 1-GAMMA"/>
    <property type="match status" value="1"/>
</dbReference>
<evidence type="ECO:0000313" key="9">
    <source>
        <dbReference type="EMBL" id="VDO03101.1"/>
    </source>
</evidence>
<dbReference type="InterPro" id="IPR001662">
    <property type="entry name" value="EF1B_G_C"/>
</dbReference>
<dbReference type="WBParaSite" id="HNAJ_0000724501-mRNA-1">
    <property type="protein sequence ID" value="HNAJ_0000724501-mRNA-1"/>
    <property type="gene ID" value="HNAJ_0000724501"/>
</dbReference>
<sequence length="424" mass="48179">MTIRGSLYTPPNYHKSLRAQLAAAYSGASLEVHDYCPGNALPSAVNKCPTDVAPLFRAEDGTVLFEANAIAYFVGNSQLRGDKEEAFVTQWNNFTDQVLLPSVASWYYPLLGATAYNKGLVNKAQENVKKVLTNLNSFLESRTYFVSEHITQADLTIFTVLKLAFENLLDAGCREHYPHVLRWYTTIANQPEVKKVVGEMHLCEKTIAFDPKNASNANADMHKGGSKKREKKQPQQQQQQKQNQEPTKTTEPEKKEEKPKEKVKTTKDILSALPASSFVFDDFKRVFSNEPVEKAMEYLEKHYDPKCDSIWTCEYKYPDDLNLIFMTTNLVRGMMQRLDAMRKWAFGIMNVIGVDKNNTIEGLWIWRGTGLIFELSDDLSADYDCYTWKKIELDSPEAKVLIADYLAQPDTIRGKTVADSLAYK</sequence>
<gene>
    <name evidence="9" type="ORF">HNAJ_LOCUS7241</name>
</gene>
<proteinExistence type="inferred from homology"/>
<dbReference type="FunFam" id="3.30.70.1010:FF:000001">
    <property type="entry name" value="Elongation factor 1-gamma 1"/>
    <property type="match status" value="1"/>
</dbReference>
<dbReference type="FunFam" id="1.20.1050.10:FF:000006">
    <property type="entry name" value="Elongation factor 1 gamma"/>
    <property type="match status" value="1"/>
</dbReference>
<dbReference type="InterPro" id="IPR050802">
    <property type="entry name" value="EF-GSTs"/>
</dbReference>
<dbReference type="InterPro" id="IPR036282">
    <property type="entry name" value="Glutathione-S-Trfase_C_sf"/>
</dbReference>
<feature type="compositionally biased region" description="Basic and acidic residues" evidence="6">
    <location>
        <begin position="248"/>
        <end position="266"/>
    </location>
</feature>
<feature type="domain" description="EF-1-gamma C-terminal" evidence="7">
    <location>
        <begin position="266"/>
        <end position="424"/>
    </location>
</feature>
<feature type="compositionally biased region" description="Low complexity" evidence="6">
    <location>
        <begin position="234"/>
        <end position="247"/>
    </location>
</feature>
<dbReference type="CDD" id="cd03044">
    <property type="entry name" value="GST_N_EF1Bgamma"/>
    <property type="match status" value="1"/>
</dbReference>
<name>A0A0R3TJI6_RODNA</name>
<dbReference type="SMART" id="SM01183">
    <property type="entry name" value="EF1G"/>
    <property type="match status" value="1"/>
</dbReference>
<dbReference type="PROSITE" id="PS50040">
    <property type="entry name" value="EF1G_C"/>
    <property type="match status" value="1"/>
</dbReference>
<dbReference type="EMBL" id="UZAE01012023">
    <property type="protein sequence ID" value="VDO03101.1"/>
    <property type="molecule type" value="Genomic_DNA"/>
</dbReference>
<organism evidence="11">
    <name type="scientific">Rodentolepis nana</name>
    <name type="common">Dwarf tapeworm</name>
    <name type="synonym">Hymenolepis nana</name>
    <dbReference type="NCBI Taxonomy" id="102285"/>
    <lineage>
        <taxon>Eukaryota</taxon>
        <taxon>Metazoa</taxon>
        <taxon>Spiralia</taxon>
        <taxon>Lophotrochozoa</taxon>
        <taxon>Platyhelminthes</taxon>
        <taxon>Cestoda</taxon>
        <taxon>Eucestoda</taxon>
        <taxon>Cyclophyllidea</taxon>
        <taxon>Hymenolepididae</taxon>
        <taxon>Rodentolepis</taxon>
    </lineage>
</organism>
<dbReference type="Pfam" id="PF00043">
    <property type="entry name" value="GST_C"/>
    <property type="match status" value="1"/>
</dbReference>
<dbReference type="SUPFAM" id="SSF52833">
    <property type="entry name" value="Thioredoxin-like"/>
    <property type="match status" value="1"/>
</dbReference>
<dbReference type="Pfam" id="PF00647">
    <property type="entry name" value="EF1G"/>
    <property type="match status" value="1"/>
</dbReference>
<dbReference type="CDD" id="cd03181">
    <property type="entry name" value="GST_C_EF1Bgamma_like"/>
    <property type="match status" value="1"/>
</dbReference>